<dbReference type="Proteomes" id="UP000003558">
    <property type="component" value="Unassembled WGS sequence"/>
</dbReference>
<organism evidence="1 2">
    <name type="scientific">Gordonia alkanivorans NBRC 16433</name>
    <dbReference type="NCBI Taxonomy" id="1027371"/>
    <lineage>
        <taxon>Bacteria</taxon>
        <taxon>Bacillati</taxon>
        <taxon>Actinomycetota</taxon>
        <taxon>Actinomycetes</taxon>
        <taxon>Mycobacteriales</taxon>
        <taxon>Gordoniaceae</taxon>
        <taxon>Gordonia</taxon>
    </lineage>
</organism>
<name>F9W2Q1_9ACTN</name>
<reference evidence="1 2" key="1">
    <citation type="submission" date="2011-05" db="EMBL/GenBank/DDBJ databases">
        <title>Whole genome shotgun sequence of Gordonia alkanivorans NBRC 16433.</title>
        <authorList>
            <person name="Hosoyama A."/>
            <person name="Nakamura S."/>
            <person name="Takarada H."/>
            <person name="Tsuchikane K."/>
            <person name="Yamazaki S."/>
            <person name="Fujita N."/>
        </authorList>
    </citation>
    <scope>NUCLEOTIDE SEQUENCE [LARGE SCALE GENOMIC DNA]</scope>
    <source>
        <strain evidence="1 2">NBRC 16433</strain>
    </source>
</reference>
<gene>
    <name evidence="1" type="ORF">GOALK_121_00020</name>
</gene>
<evidence type="ECO:0000313" key="1">
    <source>
        <dbReference type="EMBL" id="GAA15140.1"/>
    </source>
</evidence>
<sequence length="61" mass="6651">MLILPDSEGSGIKAGVIQSDSWRCGSNDPTTNANRALRVLVSTDRTNGTGVSRIRYIRFIL</sequence>
<dbReference type="STRING" id="1027371.GOALK_121_00020"/>
<evidence type="ECO:0000313" key="2">
    <source>
        <dbReference type="Proteomes" id="UP000003558"/>
    </source>
</evidence>
<proteinExistence type="predicted"/>
<protein>
    <submittedName>
        <fullName evidence="1">Uncharacterized protein</fullName>
    </submittedName>
</protein>
<dbReference type="AlphaFoldDB" id="F9W2Q1"/>
<accession>F9W2Q1</accession>
<comment type="caution">
    <text evidence="1">The sequence shown here is derived from an EMBL/GenBank/DDBJ whole genome shotgun (WGS) entry which is preliminary data.</text>
</comment>
<dbReference type="EMBL" id="BACI01000121">
    <property type="protein sequence ID" value="GAA15140.1"/>
    <property type="molecule type" value="Genomic_DNA"/>
</dbReference>